<dbReference type="InterPro" id="IPR052197">
    <property type="entry name" value="ComplexI_49kDa-like"/>
</dbReference>
<feature type="domain" description="NADH-quinone oxidoreductase subunit D" evidence="4">
    <location>
        <begin position="278"/>
        <end position="515"/>
    </location>
</feature>
<dbReference type="Pfam" id="PF00346">
    <property type="entry name" value="Complex1_49kDa"/>
    <property type="match status" value="1"/>
</dbReference>
<sequence length="519" mass="55885">MIRKNLPALADLIEAGRRIDHHVPWPRAVVAPKVWNLAVEQLASGRWSLLGLWGEPDKVHMALLDEALDIGVISLDCRGGRYPSVGQYHPPALRLERAAADLFALAPQGLPDTRRWLDHGQWGVSHPLAAQPGGPAAAASYRFLTAEGESLHQIAVGPVHAGIIEPGHFRFTAGGETVVRLEERLGFVHKGIEGLMAGAALDGAAKLAGRTSGDSTVAYSLAFARAVEAALGVAPPPRAIWLRALMAELERLANHLGDIGAICNDAAFAIMHAHCGVLRERVLRAADAAFGHRLMRDRIVPGGVTGDLNEAGGNAIRSLVTEIRQRFPRLVELYDNTASLQDRTVATGRLKVELARQYAAGGYVGRASGRDFDARRGPGYAPYDELAFDVPVLQEGDVNARVWIRVREVEQSLSLVEQILGRLPSGPTLVAVAADNAANGAADGTADAPREGMALVEGFRGDILVWLRIGEDGTIERCHLRDPSWFQWPLLEAAIEGNIVADFPICNKSFNCSYSGHDL</sequence>
<dbReference type="EC" id="1.6.5.9" evidence="5"/>
<evidence type="ECO:0000313" key="5">
    <source>
        <dbReference type="EMBL" id="MDX8534551.1"/>
    </source>
</evidence>
<evidence type="ECO:0000256" key="2">
    <source>
        <dbReference type="ARBA" id="ARBA00023027"/>
    </source>
</evidence>
<dbReference type="SUPFAM" id="SSF56762">
    <property type="entry name" value="HydB/Nqo4-like"/>
    <property type="match status" value="1"/>
</dbReference>
<dbReference type="InterPro" id="IPR037232">
    <property type="entry name" value="NADH_quin_OxRdtase_su_C/D-like"/>
</dbReference>
<dbReference type="InterPro" id="IPR001268">
    <property type="entry name" value="NADH_UbQ_OxRdtase_30kDa_su"/>
</dbReference>
<accession>A0ABU5AD14</accession>
<keyword evidence="2" id="KW-0520">NAD</keyword>
<dbReference type="GO" id="GO:0050136">
    <property type="term" value="F:NADH dehydrogenase (quinone) (non-electrogenic) activity"/>
    <property type="evidence" value="ECO:0007669"/>
    <property type="project" value="UniProtKB-EC"/>
</dbReference>
<dbReference type="PANTHER" id="PTHR43485">
    <property type="entry name" value="HYDROGENASE-4 COMPONENT G"/>
    <property type="match status" value="1"/>
</dbReference>
<organism evidence="5 6">
    <name type="scientific">Mesorhizobium vachelliae</name>
    <dbReference type="NCBI Taxonomy" id="3072309"/>
    <lineage>
        <taxon>Bacteria</taxon>
        <taxon>Pseudomonadati</taxon>
        <taxon>Pseudomonadota</taxon>
        <taxon>Alphaproteobacteria</taxon>
        <taxon>Hyphomicrobiales</taxon>
        <taxon>Phyllobacteriaceae</taxon>
        <taxon>Mesorhizobium</taxon>
    </lineage>
</organism>
<feature type="domain" description="NADH:ubiquinone oxidoreductase 30kDa subunit" evidence="3">
    <location>
        <begin position="79"/>
        <end position="128"/>
    </location>
</feature>
<evidence type="ECO:0000313" key="6">
    <source>
        <dbReference type="Proteomes" id="UP001285154"/>
    </source>
</evidence>
<proteinExistence type="predicted"/>
<dbReference type="InterPro" id="IPR029014">
    <property type="entry name" value="NiFe-Hase_large"/>
</dbReference>
<dbReference type="PANTHER" id="PTHR43485:SF1">
    <property type="entry name" value="FORMATE HYDROGENLYASE SUBUNIT 5-RELATED"/>
    <property type="match status" value="1"/>
</dbReference>
<evidence type="ECO:0000256" key="1">
    <source>
        <dbReference type="ARBA" id="ARBA00023002"/>
    </source>
</evidence>
<keyword evidence="1 5" id="KW-0560">Oxidoreductase</keyword>
<dbReference type="Gene3D" id="1.10.645.10">
    <property type="entry name" value="Cytochrome-c3 Hydrogenase, chain B"/>
    <property type="match status" value="1"/>
</dbReference>
<gene>
    <name evidence="5" type="ORF">RFM42_26410</name>
</gene>
<dbReference type="InterPro" id="IPR001135">
    <property type="entry name" value="NADH_Q_OxRdtase_suD"/>
</dbReference>
<evidence type="ECO:0000259" key="3">
    <source>
        <dbReference type="Pfam" id="PF00329"/>
    </source>
</evidence>
<comment type="caution">
    <text evidence="5">The sequence shown here is derived from an EMBL/GenBank/DDBJ whole genome shotgun (WGS) entry which is preliminary data.</text>
</comment>
<evidence type="ECO:0000259" key="4">
    <source>
        <dbReference type="Pfam" id="PF00346"/>
    </source>
</evidence>
<name>A0ABU5AD14_9HYPH</name>
<dbReference type="SUPFAM" id="SSF143243">
    <property type="entry name" value="Nqo5-like"/>
    <property type="match status" value="1"/>
</dbReference>
<keyword evidence="6" id="KW-1185">Reference proteome</keyword>
<dbReference type="Pfam" id="PF00329">
    <property type="entry name" value="Complex1_30kDa"/>
    <property type="match status" value="1"/>
</dbReference>
<dbReference type="RefSeq" id="WP_320252163.1">
    <property type="nucleotide sequence ID" value="NZ_JAVIIQ010000013.1"/>
</dbReference>
<dbReference type="Proteomes" id="UP001285154">
    <property type="component" value="Unassembled WGS sequence"/>
</dbReference>
<protein>
    <submittedName>
        <fullName evidence="5">NADH-quinone oxidoreductase subunit C</fullName>
        <ecNumber evidence="5">1.6.5.9</ecNumber>
    </submittedName>
</protein>
<dbReference type="EMBL" id="JAVIIQ010000013">
    <property type="protein sequence ID" value="MDX8534551.1"/>
    <property type="molecule type" value="Genomic_DNA"/>
</dbReference>
<reference evidence="5 6" key="1">
    <citation type="submission" date="2023-08" db="EMBL/GenBank/DDBJ databases">
        <title>Implementing the SeqCode for naming new Mesorhizobium species isolated from Vachellia karroo root nodules.</title>
        <authorList>
            <person name="Van Lill M."/>
        </authorList>
    </citation>
    <scope>NUCLEOTIDE SEQUENCE [LARGE SCALE GENOMIC DNA]</scope>
    <source>
        <strain evidence="5 6">VK25D</strain>
    </source>
</reference>